<evidence type="ECO:0008006" key="2">
    <source>
        <dbReference type="Google" id="ProtNLM"/>
    </source>
</evidence>
<protein>
    <recommendedName>
        <fullName evidence="2">Dynactin subunit 6</fullName>
    </recommendedName>
</protein>
<dbReference type="Gene3D" id="2.160.10.10">
    <property type="entry name" value="Hexapeptide repeat proteins"/>
    <property type="match status" value="1"/>
</dbReference>
<dbReference type="InterPro" id="IPR050484">
    <property type="entry name" value="Transf_Hexapept/Carb_Anhydrase"/>
</dbReference>
<dbReference type="InterPro" id="IPR047324">
    <property type="entry name" value="LbH_gamma_CA-like"/>
</dbReference>
<name>A0A7S1NE23_9EUGL</name>
<accession>A0A7S1NE23</accession>
<dbReference type="InterPro" id="IPR001451">
    <property type="entry name" value="Hexapep"/>
</dbReference>
<dbReference type="PANTHER" id="PTHR13061:SF29">
    <property type="entry name" value="GAMMA CARBONIC ANHYDRASE-LIKE 1, MITOCHONDRIAL-RELATED"/>
    <property type="match status" value="1"/>
</dbReference>
<dbReference type="AlphaFoldDB" id="A0A7S1NE23"/>
<proteinExistence type="predicted"/>
<dbReference type="InterPro" id="IPR011004">
    <property type="entry name" value="Trimer_LpxA-like_sf"/>
</dbReference>
<dbReference type="Pfam" id="PF00132">
    <property type="entry name" value="Hexapep"/>
    <property type="match status" value="1"/>
</dbReference>
<evidence type="ECO:0000313" key="1">
    <source>
        <dbReference type="EMBL" id="CAD9013799.1"/>
    </source>
</evidence>
<gene>
    <name evidence="1" type="ORF">EGYM00392_LOCUS24902</name>
</gene>
<dbReference type="SUPFAM" id="SSF51161">
    <property type="entry name" value="Trimeric LpxA-like enzymes"/>
    <property type="match status" value="1"/>
</dbReference>
<organism evidence="1">
    <name type="scientific">Eutreptiella gymnastica</name>
    <dbReference type="NCBI Taxonomy" id="73025"/>
    <lineage>
        <taxon>Eukaryota</taxon>
        <taxon>Discoba</taxon>
        <taxon>Euglenozoa</taxon>
        <taxon>Euglenida</taxon>
        <taxon>Spirocuta</taxon>
        <taxon>Euglenophyceae</taxon>
        <taxon>Eutreptiales</taxon>
        <taxon>Eutreptiaceae</taxon>
        <taxon>Eutreptiella</taxon>
    </lineage>
</organism>
<dbReference type="CDD" id="cd04645">
    <property type="entry name" value="LbH_gamma_CA_like"/>
    <property type="match status" value="1"/>
</dbReference>
<reference evidence="1" key="1">
    <citation type="submission" date="2021-01" db="EMBL/GenBank/DDBJ databases">
        <authorList>
            <person name="Corre E."/>
            <person name="Pelletier E."/>
            <person name="Niang G."/>
            <person name="Scheremetjew M."/>
            <person name="Finn R."/>
            <person name="Kale V."/>
            <person name="Holt S."/>
            <person name="Cochrane G."/>
            <person name="Meng A."/>
            <person name="Brown T."/>
            <person name="Cohen L."/>
        </authorList>
    </citation>
    <scope>NUCLEOTIDE SEQUENCE</scope>
    <source>
        <strain evidence="1">NIES-381</strain>
    </source>
</reference>
<dbReference type="EMBL" id="HBGA01066747">
    <property type="protein sequence ID" value="CAD9013799.1"/>
    <property type="molecule type" value="Transcribed_RNA"/>
</dbReference>
<sequence length="263" mass="28251">MANPAQSGMRNLGQAVRECGQALDRCGSFLQGRYAHLEKLQRHRRINAYFNFLPVVKEAKFIAPSASVIGQVDMRPGCTVWYNSVIRGDRGKVSIGSGTHIMDRVVIRSGIMSVRDVNIGSNVVIEAGAVVGPCKIADGAHIGANAVLLEGCTIGPNVVIADGAVVPEFAELTAPGVYSGVPAKASSILSKEEEEAMATKRENLAALAIDHEMMNTKTIEQATAERVVLKDILEEQLNNGDDFYIKNHHINRAPNISPAGHVE</sequence>
<dbReference type="PANTHER" id="PTHR13061">
    <property type="entry name" value="DYNACTIN SUBUNIT P25"/>
    <property type="match status" value="1"/>
</dbReference>